<dbReference type="GO" id="GO:0000156">
    <property type="term" value="F:phosphorelay response regulator activity"/>
    <property type="evidence" value="ECO:0007669"/>
    <property type="project" value="InterPro"/>
</dbReference>
<reference evidence="5" key="1">
    <citation type="submission" date="2016-11" db="EMBL/GenBank/DDBJ databases">
        <authorList>
            <person name="Varghese N."/>
            <person name="Submissions S."/>
        </authorList>
    </citation>
    <scope>NUCLEOTIDE SEQUENCE [LARGE SCALE GENOMIC DNA]</scope>
    <source>
        <strain evidence="5">DSM 24579</strain>
    </source>
</reference>
<feature type="modified residue" description="4-aspartylphosphate" evidence="1">
    <location>
        <position position="58"/>
    </location>
</feature>
<dbReference type="InterPro" id="IPR001789">
    <property type="entry name" value="Sig_transdc_resp-reg_receiver"/>
</dbReference>
<dbReference type="PANTHER" id="PTHR37299:SF1">
    <property type="entry name" value="STAGE 0 SPORULATION PROTEIN A HOMOLOG"/>
    <property type="match status" value="1"/>
</dbReference>
<dbReference type="AlphaFoldDB" id="A0A1M5KTD2"/>
<dbReference type="SMART" id="SM00448">
    <property type="entry name" value="REC"/>
    <property type="match status" value="1"/>
</dbReference>
<dbReference type="InterPro" id="IPR007492">
    <property type="entry name" value="LytTR_DNA-bd_dom"/>
</dbReference>
<protein>
    <submittedName>
        <fullName evidence="4">Two component transcriptional regulator, LytTR family</fullName>
    </submittedName>
</protein>
<evidence type="ECO:0000259" key="3">
    <source>
        <dbReference type="PROSITE" id="PS50930"/>
    </source>
</evidence>
<dbReference type="Pfam" id="PF00072">
    <property type="entry name" value="Response_reg"/>
    <property type="match status" value="1"/>
</dbReference>
<dbReference type="STRING" id="1073325.SAMN05444483_11636"/>
<dbReference type="PANTHER" id="PTHR37299">
    <property type="entry name" value="TRANSCRIPTIONAL REGULATOR-RELATED"/>
    <property type="match status" value="1"/>
</dbReference>
<dbReference type="InterPro" id="IPR046947">
    <property type="entry name" value="LytR-like"/>
</dbReference>
<organism evidence="4 5">
    <name type="scientific">Salegentibacter echinorum</name>
    <dbReference type="NCBI Taxonomy" id="1073325"/>
    <lineage>
        <taxon>Bacteria</taxon>
        <taxon>Pseudomonadati</taxon>
        <taxon>Bacteroidota</taxon>
        <taxon>Flavobacteriia</taxon>
        <taxon>Flavobacteriales</taxon>
        <taxon>Flavobacteriaceae</taxon>
        <taxon>Salegentibacter</taxon>
    </lineage>
</organism>
<proteinExistence type="predicted"/>
<dbReference type="InterPro" id="IPR011006">
    <property type="entry name" value="CheY-like_superfamily"/>
</dbReference>
<keyword evidence="1" id="KW-0597">Phosphoprotein</keyword>
<dbReference type="Pfam" id="PF04397">
    <property type="entry name" value="LytTR"/>
    <property type="match status" value="1"/>
</dbReference>
<dbReference type="Gene3D" id="3.40.50.2300">
    <property type="match status" value="1"/>
</dbReference>
<evidence type="ECO:0000256" key="1">
    <source>
        <dbReference type="PROSITE-ProRule" id="PRU00169"/>
    </source>
</evidence>
<accession>A0A1M5KTD2</accession>
<dbReference type="Proteomes" id="UP000183945">
    <property type="component" value="Unassembled WGS sequence"/>
</dbReference>
<feature type="domain" description="HTH LytTR-type" evidence="3">
    <location>
        <begin position="148"/>
        <end position="253"/>
    </location>
</feature>
<gene>
    <name evidence="4" type="ORF">SAMN05444483_11636</name>
</gene>
<dbReference type="SUPFAM" id="SSF52172">
    <property type="entry name" value="CheY-like"/>
    <property type="match status" value="1"/>
</dbReference>
<feature type="domain" description="Response regulatory" evidence="2">
    <location>
        <begin position="6"/>
        <end position="118"/>
    </location>
</feature>
<dbReference type="EMBL" id="FQVT01000016">
    <property type="protein sequence ID" value="SHG56017.1"/>
    <property type="molecule type" value="Genomic_DNA"/>
</dbReference>
<dbReference type="GO" id="GO:0003677">
    <property type="term" value="F:DNA binding"/>
    <property type="evidence" value="ECO:0007669"/>
    <property type="project" value="InterPro"/>
</dbReference>
<dbReference type="Gene3D" id="2.40.50.1020">
    <property type="entry name" value="LytTr DNA-binding domain"/>
    <property type="match status" value="1"/>
</dbReference>
<name>A0A1M5KTD2_SALEC</name>
<evidence type="ECO:0000313" key="5">
    <source>
        <dbReference type="Proteomes" id="UP000183945"/>
    </source>
</evidence>
<dbReference type="RefSeq" id="WP_072881298.1">
    <property type="nucleotide sequence ID" value="NZ_FQVT01000016.1"/>
</dbReference>
<sequence>MTRIYKTLVIDDEPPARKRLLNLLENFTDTFEVIGVAENGLIAREKIESLKPDLIFLDIEMPELTGFELLETLTYIPIVIFCTAYDQYSLKAFTTNSIDYLVKPVRLERLQQSVNKLKQFSKTIPDQNIAGLLKELSSRKQKQEMTSLTVKKDDKLVFIKLEEVSHFSAEERYVAVHAKEGKFLTEEPLDQLEQKLPDNFLRVQRSAIINKDYVREVQKYFNSRYVITLKAKKETKITTGRSYKEMIKKWMNL</sequence>
<dbReference type="PROSITE" id="PS50930">
    <property type="entry name" value="HTH_LYTTR"/>
    <property type="match status" value="1"/>
</dbReference>
<evidence type="ECO:0000259" key="2">
    <source>
        <dbReference type="PROSITE" id="PS50110"/>
    </source>
</evidence>
<evidence type="ECO:0000313" key="4">
    <source>
        <dbReference type="EMBL" id="SHG56017.1"/>
    </source>
</evidence>
<keyword evidence="5" id="KW-1185">Reference proteome</keyword>
<dbReference type="SMART" id="SM00850">
    <property type="entry name" value="LytTR"/>
    <property type="match status" value="1"/>
</dbReference>
<dbReference type="PROSITE" id="PS50110">
    <property type="entry name" value="RESPONSE_REGULATORY"/>
    <property type="match status" value="1"/>
</dbReference>